<dbReference type="InterPro" id="IPR051017">
    <property type="entry name" value="Aldolase-II_Adducin_sf"/>
</dbReference>
<dbReference type="InterPro" id="IPR036409">
    <property type="entry name" value="Aldolase_II/adducin_N_sf"/>
</dbReference>
<accession>A0A0M4EEP0</accession>
<dbReference type="GO" id="GO:0014069">
    <property type="term" value="C:postsynaptic density"/>
    <property type="evidence" value="ECO:0007669"/>
    <property type="project" value="TreeGrafter"/>
</dbReference>
<organism evidence="4 5">
    <name type="scientific">Drosophila busckii</name>
    <name type="common">Fruit fly</name>
    <dbReference type="NCBI Taxonomy" id="30019"/>
    <lineage>
        <taxon>Eukaryota</taxon>
        <taxon>Metazoa</taxon>
        <taxon>Ecdysozoa</taxon>
        <taxon>Arthropoda</taxon>
        <taxon>Hexapoda</taxon>
        <taxon>Insecta</taxon>
        <taxon>Pterygota</taxon>
        <taxon>Neoptera</taxon>
        <taxon>Endopterygota</taxon>
        <taxon>Diptera</taxon>
        <taxon>Brachycera</taxon>
        <taxon>Muscomorpha</taxon>
        <taxon>Ephydroidea</taxon>
        <taxon>Drosophilidae</taxon>
        <taxon>Drosophila</taxon>
    </lineage>
</organism>
<evidence type="ECO:0000256" key="2">
    <source>
        <dbReference type="SAM" id="MobiDB-lite"/>
    </source>
</evidence>
<feature type="region of interest" description="Disordered" evidence="2">
    <location>
        <begin position="1377"/>
        <end position="1412"/>
    </location>
</feature>
<feature type="compositionally biased region" description="Low complexity" evidence="2">
    <location>
        <begin position="1388"/>
        <end position="1399"/>
    </location>
</feature>
<feature type="compositionally biased region" description="Basic and acidic residues" evidence="2">
    <location>
        <begin position="22"/>
        <end position="35"/>
    </location>
</feature>
<protein>
    <submittedName>
        <fullName evidence="4">Hts</fullName>
    </submittedName>
</protein>
<gene>
    <name evidence="4" type="ORF">Dbus_chr2Rg2169</name>
</gene>
<reference evidence="4 5" key="1">
    <citation type="submission" date="2015-08" db="EMBL/GenBank/DDBJ databases">
        <title>Ancestral chromatin configuration constrains chromatin evolution on differentiating sex chromosomes in Drosophila.</title>
        <authorList>
            <person name="Zhou Q."/>
            <person name="Bachtrog D."/>
        </authorList>
    </citation>
    <scope>NUCLEOTIDE SEQUENCE [LARGE SCALE GENOMIC DNA]</scope>
    <source>
        <tissue evidence="4">Whole larvae</tissue>
    </source>
</reference>
<feature type="compositionally biased region" description="Acidic residues" evidence="2">
    <location>
        <begin position="1142"/>
        <end position="1152"/>
    </location>
</feature>
<feature type="compositionally biased region" description="Basic and acidic residues" evidence="2">
    <location>
        <begin position="1157"/>
        <end position="1167"/>
    </location>
</feature>
<feature type="region of interest" description="Disordered" evidence="2">
    <location>
        <begin position="1296"/>
        <end position="1321"/>
    </location>
</feature>
<feature type="region of interest" description="Disordered" evidence="2">
    <location>
        <begin position="2126"/>
        <end position="2170"/>
    </location>
</feature>
<feature type="region of interest" description="Disordered" evidence="2">
    <location>
        <begin position="1443"/>
        <end position="1481"/>
    </location>
</feature>
<proteinExistence type="inferred from homology"/>
<feature type="compositionally biased region" description="Basic residues" evidence="2">
    <location>
        <begin position="2145"/>
        <end position="2170"/>
    </location>
</feature>
<dbReference type="Pfam" id="PF00596">
    <property type="entry name" value="Aldolase_II"/>
    <property type="match status" value="1"/>
</dbReference>
<dbReference type="Gene3D" id="3.40.225.10">
    <property type="entry name" value="Class II aldolase/adducin N-terminal domain"/>
    <property type="match status" value="1"/>
</dbReference>
<feature type="region of interest" description="Disordered" evidence="2">
    <location>
        <begin position="1"/>
        <end position="35"/>
    </location>
</feature>
<evidence type="ECO:0000313" key="5">
    <source>
        <dbReference type="Proteomes" id="UP000494163"/>
    </source>
</evidence>
<feature type="region of interest" description="Disordered" evidence="2">
    <location>
        <begin position="1854"/>
        <end position="1873"/>
    </location>
</feature>
<dbReference type="GO" id="GO:0005856">
    <property type="term" value="C:cytoskeleton"/>
    <property type="evidence" value="ECO:0007669"/>
    <property type="project" value="TreeGrafter"/>
</dbReference>
<dbReference type="Proteomes" id="UP000494163">
    <property type="component" value="Chromosome 2R"/>
</dbReference>
<dbReference type="PANTHER" id="PTHR10672:SF3">
    <property type="entry name" value="PROTEIN HU-LI TAI SHAO"/>
    <property type="match status" value="1"/>
</dbReference>
<feature type="compositionally biased region" description="Polar residues" evidence="2">
    <location>
        <begin position="1312"/>
        <end position="1321"/>
    </location>
</feature>
<dbReference type="GO" id="GO:0005886">
    <property type="term" value="C:plasma membrane"/>
    <property type="evidence" value="ECO:0007669"/>
    <property type="project" value="UniProtKB-SubCell"/>
</dbReference>
<feature type="compositionally biased region" description="Low complexity" evidence="2">
    <location>
        <begin position="1470"/>
        <end position="1481"/>
    </location>
</feature>
<sequence length="2170" mass="240134">MTEVEQPPQNGIGNNAGEDDDNNKARPADIEQDMREMERRKRVEAIMGSKLFREELERIVDSAREGGAGASGILQQLSDIVGVPVARVGNAFKSSSCMVPINDIRGVESMGYAKGEKILRCKLAATFRLLDLYGWTQGLGAQITARLKVDQEYFLVNPYGLLFHEITASSLNKVDMQGHIVEQGTTNFGVNKSHFVLHSVVHAARPDIRCAIYIGCSPVVAISSLKSGLLALTKDACVLGEISTHAYTGLFDEEERNRLVRSLGPNSKVMLLSNHGALCCGETIEEAFFAAWHIVQACETQLKLLPVGLDNLVLIPEEARKLIYEQSRRPPEDLAKKFAALTSEEDGAAKEEAAIPKIGSPPKWRVGGADFEAFMRMLDNAGYRTGYIYRHPLIKSDPPKPKNDVELPPAVSSLGYLLEEEELFRQGIWKKGDIRKGGDRSRWLNSPNVYQKVEVLETGTPDPKKITKWVAEGSPTHSTPVRIEDPLQFVPAGTTVKEFKRVQQQIKDNRRADKISAGPQSHILEGVTWDEANRIKDATVSQAGDHVVLMGAASKGIIQRGFQHNATVYKAPYAKNPFDNVTDDELNEYKRTVERKKKSIHGEYTDTDFSESEALNSMQAAGHAAHAKHAQSEPETEHQVIQIQTQQAPIPSQAEVVLSDDAGLMTEEAATVLEVKSPTSGDGDASSKCRRDLLPAFSRSFNSSQSSSPTVDLGRCMQPQICAALLHALQAEHLQHFSNSCGRSSGSSSRTATPRRRALPLPQIAASPPYRTLSHFGFQSPRQPPQLQHKHLPVGSAEYQRYRAMQRVLSYEEIFATPRYEQLCHICFDQLLRLKPELQRRSAASSSVGEEPEELIVSSNSSRYNSPPCKLHTLPEEEAYEYDELYMLAPVDQQLSCHVSTQTASSFLTQLQRLSYSQESAALKSSNSVLSLQTPVSRGASATSTPPIRSYQPVKLDQHASVTGITEVWNFGNWQQLEPLQQPQQLTEHRITLEITQQFDEQTERQLMTRVERQQRKQEFHELWQDHVDYFQAKQQQQQEQQPALANGGLCLTLEPQEAQMLQANGWQRDVATAQLPRMLQDFEQSLSQAGENLERLVASTKLLTAEEQNGVLYRAVQMENIAAADGTASVEQLQQEPSSEHEEEEEAEVATDAEQQAEKCDVEKPVAEAALSPKESANADEKDVDATTATTPPPAADASNIYSPLERQILAHIETNRLSERESIFGRIDHSIRNKLTPSRLLCNDSSNAEEIFSTCTHVYKSSTTTTSSISSSKAQATHSSDSAHLFQFSSLPSAQASSSDSSETPPPAQLQRSISSTTFVYRSSPRRKRNFIQENIRNACKPRRLPPPLKRCQPISSDQHSVCSFQAAQRGSNSRLWVSLPHRRSSLSPRRTPATRSSSRKRRSLQRSYSSSSFLVDGQVSSTTFELQQTANSSVYYSANNSNNSDWQQQQQRRLSAGETTPTSEPTSQAEQPAELSQAAAAATSSDYALSCAPACYNLSISDAARPQQSSDISLDYSQEQLLPPPPANEESNDDEPNTSAAAAKKRRRRQQRQAADAVPQAALEEDICVLFTQCTATAATLEVSEDDIQMPRLEVRRTNRNRAVPIEWQFLDAEQTLPQQLEEHAEQNLIFVEEVDDNDLLVEHSLLVFEENAPQIATDTEDFESDEFLDISDNSTLDMNEDMQLHVIYKVDAVQRHNYPPLNDTTLSEEQFALVVAASSTPNAQATASSPDAAAAPFRTYSHYGFNCPLSSAPNILLHPANESIWLTVHEQRERVVSFIDLTALSFAKRKMLQVLSAKGRRLLLQPEEEQPSYVSELQIKLEPRASSRRSSCVANDSMDELAAQFAGSLRLQPAASPSPPKASDDTEDSCYTSNYTLRSFLPANHALARSGDNGAADKPEAEQAIYQNDSGLGGSAPAARRRERLATSSNDDSYAQEAEAYSQGKHIRLTLSSSPEAQAQLKCSSIEILINVSLRNAECVQTVAAHEQEFRAKLEKVIDDEIHYISQQLAAAPRAPLATPSSSTATRSPTPMQRCNSAPVLCHTYSYVEAVSPPPAPPCTPLRAPSEHSCPESEALQRLLGSLQLELQHLLNSIIRAHELHNQAVIYECENVQNGDHSEAHLSTFSQSSKEDVSTDGSPKKDKKKKKGLRTPSFLKKKKEKKKTEA</sequence>
<evidence type="ECO:0000259" key="3">
    <source>
        <dbReference type="SMART" id="SM01007"/>
    </source>
</evidence>
<dbReference type="SMR" id="A0A0M4EEP0"/>
<dbReference type="OrthoDB" id="3238794at2759"/>
<dbReference type="EMBL" id="CP012524">
    <property type="protein sequence ID" value="ALC42590.1"/>
    <property type="molecule type" value="Genomic_DNA"/>
</dbReference>
<keyword evidence="5" id="KW-1185">Reference proteome</keyword>
<feature type="region of interest" description="Disordered" evidence="2">
    <location>
        <begin position="1910"/>
        <end position="1943"/>
    </location>
</feature>
<feature type="domain" description="Class II aldolase/adducin N-terminal" evidence="3">
    <location>
        <begin position="121"/>
        <end position="302"/>
    </location>
</feature>
<dbReference type="SMART" id="SM01007">
    <property type="entry name" value="Aldolase_II"/>
    <property type="match status" value="1"/>
</dbReference>
<feature type="compositionally biased region" description="Low complexity" evidence="2">
    <location>
        <begin position="1296"/>
        <end position="1305"/>
    </location>
</feature>
<dbReference type="SUPFAM" id="SSF53639">
    <property type="entry name" value="AraD/HMP-PK domain-like"/>
    <property type="match status" value="1"/>
</dbReference>
<name>A0A0M4EEP0_DROBS</name>
<comment type="similarity">
    <text evidence="1">Belongs to the aldolase class II family. Adducin subfamily.</text>
</comment>
<dbReference type="InterPro" id="IPR001303">
    <property type="entry name" value="Aldolase_II/adducin_N"/>
</dbReference>
<evidence type="ECO:0000256" key="1">
    <source>
        <dbReference type="ARBA" id="ARBA00006274"/>
    </source>
</evidence>
<dbReference type="GO" id="GO:0051015">
    <property type="term" value="F:actin filament binding"/>
    <property type="evidence" value="ECO:0007669"/>
    <property type="project" value="TreeGrafter"/>
</dbReference>
<dbReference type="PANTHER" id="PTHR10672">
    <property type="entry name" value="ADDUCIN"/>
    <property type="match status" value="1"/>
</dbReference>
<dbReference type="FunFam" id="3.40.225.10:FF:000011">
    <property type="entry name" value="Uncharacterized protein, isoform B"/>
    <property type="match status" value="1"/>
</dbReference>
<feature type="compositionally biased region" description="Polar residues" evidence="2">
    <location>
        <begin position="1460"/>
        <end position="1469"/>
    </location>
</feature>
<evidence type="ECO:0000313" key="4">
    <source>
        <dbReference type="EMBL" id="ALC42590.1"/>
    </source>
</evidence>
<feature type="region of interest" description="Disordered" evidence="2">
    <location>
        <begin position="1128"/>
        <end position="1202"/>
    </location>
</feature>
<dbReference type="STRING" id="30019.A0A0M4EEP0"/>
<dbReference type="OMA" id="QQVYVIH"/>
<feature type="compositionally biased region" description="Low complexity" evidence="2">
    <location>
        <begin position="1443"/>
        <end position="1456"/>
    </location>
</feature>
<feature type="region of interest" description="Disordered" evidence="2">
    <location>
        <begin position="1521"/>
        <end position="1561"/>
    </location>
</feature>